<evidence type="ECO:0000313" key="1">
    <source>
        <dbReference type="EMBL" id="PBJ93244.1"/>
    </source>
</evidence>
<dbReference type="Proteomes" id="UP000218102">
    <property type="component" value="Unassembled WGS sequence"/>
</dbReference>
<comment type="caution">
    <text evidence="1">The sequence shown here is derived from an EMBL/GenBank/DDBJ whole genome shotgun (WGS) entry which is preliminary data.</text>
</comment>
<accession>A0A0B5JVI3</accession>
<dbReference type="AlphaFoldDB" id="A0A0B5JVI3"/>
<name>A0A0B5JVI3_PSEDL</name>
<dbReference type="RefSeq" id="WP_013973786.1">
    <property type="nucleotide sequence ID" value="NZ_CP010359.1"/>
</dbReference>
<dbReference type="STRING" id="1215115.GCA_000688275_01371"/>
<dbReference type="KEGG" id="ppj:RK21_00515"/>
<sequence>MNIKIAALLLLALCAQPAWSQSYSYSSETPAAKPAESAAMTTRMALRDLWVEHIFWVRNYAVANQAGNAKEAEVAAKEVVTDATRIANSIAPLYGQPAADQLLKLLAGHWGAIKHYSDATVAKDKKGQQAAVNELTSNAKAIAAFLAKANPNLPEPTLLTLLSAHGGHHVAQIDQLAAADYVGEARTWAMMREHILTLSDALAAALVKQFPDKF</sequence>
<gene>
    <name evidence="1" type="ORF">CMV24_23235</name>
</gene>
<organism evidence="1 2">
    <name type="scientific">Pseudomonas plecoglossicida</name>
    <dbReference type="NCBI Taxonomy" id="70775"/>
    <lineage>
        <taxon>Bacteria</taxon>
        <taxon>Pseudomonadati</taxon>
        <taxon>Pseudomonadota</taxon>
        <taxon>Gammaproteobacteria</taxon>
        <taxon>Pseudomonadales</taxon>
        <taxon>Pseudomonadaceae</taxon>
        <taxon>Pseudomonas</taxon>
    </lineage>
</organism>
<protein>
    <submittedName>
        <fullName evidence="1">Uncharacterized protein</fullName>
    </submittedName>
</protein>
<dbReference type="EMBL" id="NTME01000032">
    <property type="protein sequence ID" value="PBJ93244.1"/>
    <property type="molecule type" value="Genomic_DNA"/>
</dbReference>
<reference evidence="1 2" key="1">
    <citation type="submission" date="2017-09" db="EMBL/GenBank/DDBJ databases">
        <authorList>
            <person name="Ehlers B."/>
            <person name="Leendertz F.H."/>
        </authorList>
    </citation>
    <scope>NUCLEOTIDE SEQUENCE [LARGE SCALE GENOMIC DNA]</scope>
    <source>
        <strain evidence="1 2">DJ-1</strain>
    </source>
</reference>
<evidence type="ECO:0000313" key="2">
    <source>
        <dbReference type="Proteomes" id="UP000218102"/>
    </source>
</evidence>
<proteinExistence type="predicted"/>